<dbReference type="Proteomes" id="UP001595783">
    <property type="component" value="Unassembled WGS sequence"/>
</dbReference>
<name>A0ABV7ZHU9_9HELI</name>
<dbReference type="SUPFAM" id="SSF109604">
    <property type="entry name" value="HD-domain/PDEase-like"/>
    <property type="match status" value="1"/>
</dbReference>
<dbReference type="InterPro" id="IPR006674">
    <property type="entry name" value="HD_domain"/>
</dbReference>
<organism evidence="2 3">
    <name type="scientific">Helicobacter baculiformis</name>
    <dbReference type="NCBI Taxonomy" id="427351"/>
    <lineage>
        <taxon>Bacteria</taxon>
        <taxon>Pseudomonadati</taxon>
        <taxon>Campylobacterota</taxon>
        <taxon>Epsilonproteobacteria</taxon>
        <taxon>Campylobacterales</taxon>
        <taxon>Helicobacteraceae</taxon>
        <taxon>Helicobacter</taxon>
    </lineage>
</organism>
<accession>A0ABV7ZHU9</accession>
<evidence type="ECO:0000313" key="2">
    <source>
        <dbReference type="EMBL" id="MFC3846961.1"/>
    </source>
</evidence>
<comment type="caution">
    <text evidence="2">The sequence shown here is derived from an EMBL/GenBank/DDBJ whole genome shotgun (WGS) entry which is preliminary data.</text>
</comment>
<gene>
    <name evidence="2" type="ORF">ACFOPX_00210</name>
</gene>
<reference evidence="3" key="1">
    <citation type="journal article" date="2019" name="Int. J. Syst. Evol. Microbiol.">
        <title>The Global Catalogue of Microorganisms (GCM) 10K type strain sequencing project: providing services to taxonomists for standard genome sequencing and annotation.</title>
        <authorList>
            <consortium name="The Broad Institute Genomics Platform"/>
            <consortium name="The Broad Institute Genome Sequencing Center for Infectious Disease"/>
            <person name="Wu L."/>
            <person name="Ma J."/>
        </authorList>
    </citation>
    <scope>NUCLEOTIDE SEQUENCE [LARGE SCALE GENOMIC DNA]</scope>
    <source>
        <strain evidence="3">CCUG 53816</strain>
    </source>
</reference>
<dbReference type="EMBL" id="JBHRZO010000001">
    <property type="protein sequence ID" value="MFC3846961.1"/>
    <property type="molecule type" value="Genomic_DNA"/>
</dbReference>
<dbReference type="RefSeq" id="WP_233709046.1">
    <property type="nucleotide sequence ID" value="NZ_FZMF01000040.1"/>
</dbReference>
<evidence type="ECO:0000259" key="1">
    <source>
        <dbReference type="Pfam" id="PF13023"/>
    </source>
</evidence>
<proteinExistence type="predicted"/>
<keyword evidence="3" id="KW-1185">Reference proteome</keyword>
<protein>
    <submittedName>
        <fullName evidence="2">HD domain-containing protein</fullName>
    </submittedName>
</protein>
<dbReference type="Pfam" id="PF13023">
    <property type="entry name" value="HD_3"/>
    <property type="match status" value="1"/>
</dbReference>
<feature type="domain" description="HD" evidence="1">
    <location>
        <begin position="158"/>
        <end position="338"/>
    </location>
</feature>
<sequence>MEFSELDKQAHKAMVVVLLAKHTANIDYHRLITYFFFEFLSRVVLTDIKPPIYYELLKEHRHALADYVVAEVQEELRGYTLFADLHTYLCYPPNELEYQLLRAAHNYVSAWEFNLIYDFNPKMYGVQEIKDSLDSALLQDGSHLSQVPHLNLLTSMFAQLRFQKRWSQTPRVPSTSVLGHALYVALCAFLLSFDVRASDRMRINHFLGGLFHDLPEILTRDIISPIKHGVKGLDSYLKDLEARAMEEKLLRYVSSDFRQDLLYFTQDEFANRYLDPHTKRVNIVSLEALWKDYNHNIYQSVCGTLLKVCDQLSAFIEAKMSIAHGVRSDVLVQGAEKIFEKYAHYSLHGVDMGALFRGFTCDGSCS</sequence>
<evidence type="ECO:0000313" key="3">
    <source>
        <dbReference type="Proteomes" id="UP001595783"/>
    </source>
</evidence>
<dbReference type="Gene3D" id="1.10.3210.10">
    <property type="entry name" value="Hypothetical protein af1432"/>
    <property type="match status" value="2"/>
</dbReference>